<evidence type="ECO:0000259" key="1">
    <source>
        <dbReference type="Pfam" id="PF01593"/>
    </source>
</evidence>
<dbReference type="AlphaFoldDB" id="A0A1D9MID5"/>
<dbReference type="KEGG" id="avu:BK816_01260"/>
<evidence type="ECO:0000313" key="3">
    <source>
        <dbReference type="Proteomes" id="UP000176288"/>
    </source>
</evidence>
<dbReference type="Gene3D" id="3.50.50.60">
    <property type="entry name" value="FAD/NAD(P)-binding domain"/>
    <property type="match status" value="1"/>
</dbReference>
<dbReference type="STRING" id="1912795.BK816_01260"/>
<dbReference type="InterPro" id="IPR036188">
    <property type="entry name" value="FAD/NAD-bd_sf"/>
</dbReference>
<dbReference type="PANTHER" id="PTHR42841">
    <property type="entry name" value="AMINE OXIDASE"/>
    <property type="match status" value="1"/>
</dbReference>
<dbReference type="Gene3D" id="3.90.660.50">
    <property type="match status" value="1"/>
</dbReference>
<keyword evidence="3" id="KW-1185">Reference proteome</keyword>
<dbReference type="SUPFAM" id="SSF51905">
    <property type="entry name" value="FAD/NAD(P)-binding domain"/>
    <property type="match status" value="1"/>
</dbReference>
<dbReference type="Pfam" id="PF01593">
    <property type="entry name" value="Amino_oxidase"/>
    <property type="match status" value="1"/>
</dbReference>
<organism evidence="2 3">
    <name type="scientific">Boudabousia tangfeifanii</name>
    <dbReference type="NCBI Taxonomy" id="1912795"/>
    <lineage>
        <taxon>Bacteria</taxon>
        <taxon>Bacillati</taxon>
        <taxon>Actinomycetota</taxon>
        <taxon>Actinomycetes</taxon>
        <taxon>Actinomycetales</taxon>
        <taxon>Actinomycetaceae</taxon>
        <taxon>Boudabousia</taxon>
    </lineage>
</organism>
<dbReference type="Proteomes" id="UP000176288">
    <property type="component" value="Chromosome"/>
</dbReference>
<name>A0A1D9MID5_9ACTO</name>
<dbReference type="GO" id="GO:0016491">
    <property type="term" value="F:oxidoreductase activity"/>
    <property type="evidence" value="ECO:0007669"/>
    <property type="project" value="InterPro"/>
</dbReference>
<feature type="domain" description="Amine oxidase" evidence="1">
    <location>
        <begin position="11"/>
        <end position="406"/>
    </location>
</feature>
<dbReference type="RefSeq" id="WP_071163557.1">
    <property type="nucleotide sequence ID" value="NZ_CP017812.1"/>
</dbReference>
<dbReference type="OrthoDB" id="9767561at2"/>
<proteinExistence type="predicted"/>
<accession>A0A1D9MID5</accession>
<evidence type="ECO:0000313" key="2">
    <source>
        <dbReference type="EMBL" id="AOZ72091.1"/>
    </source>
</evidence>
<dbReference type="InterPro" id="IPR002937">
    <property type="entry name" value="Amino_oxidase"/>
</dbReference>
<gene>
    <name evidence="2" type="ORF">BK816_01260</name>
</gene>
<reference evidence="2 3" key="1">
    <citation type="submission" date="2016-10" db="EMBL/GenBank/DDBJ databases">
        <title>Actinomyces aegypiusis sp. nov., isolated from the Aegypius monachus in Qinghai Tibet Plateau China.</title>
        <authorList>
            <person name="Wang Y."/>
        </authorList>
    </citation>
    <scope>NUCLEOTIDE SEQUENCE [LARGE SCALE GENOMIC DNA]</scope>
    <source>
        <strain evidence="2 3">VUL4_3</strain>
    </source>
</reference>
<protein>
    <recommendedName>
        <fullName evidence="1">Amine oxidase domain-containing protein</fullName>
    </recommendedName>
</protein>
<dbReference type="PRINTS" id="PR00420">
    <property type="entry name" value="RNGMNOXGNASE"/>
</dbReference>
<sequence>MLDVVVVGAGLAGLSAAGVLSLAGKNFEIWDSADQAGGRIRTNRHERGFLLDEGFALLNPAYPAAKRIFDYQALDLHAWEQGTVAAHTGSDGRLRSLTLATPLGHAGALKQAMKVLGPKDALALAKLVAKPPQTKTLGQALAEAGLNPALEQIVRRFLSGVVADPDLGCTATFGASLLRFFALGKPSLPAQGMGALVAQLTAKLAQPVKSRRRVEALRLHPEGVELDFVDVNEHGQAGETQTVSAKQVILAAGPKASANLLGLEAPQMGSLRTWWFATPTLPTDSRMLHLDCDDDSPINHTAVVSNVCPSYAPAGWHLVEVTAVGAEPTDRFLAAEEVAARAASMMGAEADDWELLTYQNIANALPRVTGSELAVDSPHLVLAGDTAHASINGALESGERAAARVLERL</sequence>
<dbReference type="EMBL" id="CP017812">
    <property type="protein sequence ID" value="AOZ72091.1"/>
    <property type="molecule type" value="Genomic_DNA"/>
</dbReference>